<dbReference type="Gene3D" id="3.90.25.10">
    <property type="entry name" value="UDP-galactose 4-epimerase, domain 1"/>
    <property type="match status" value="1"/>
</dbReference>
<dbReference type="EMBL" id="AAUX01000001">
    <property type="protein sequence ID" value="EAV47431.1"/>
    <property type="molecule type" value="Genomic_DNA"/>
</dbReference>
<reference evidence="8 9" key="1">
    <citation type="submission" date="2006-11" db="EMBL/GenBank/DDBJ databases">
        <authorList>
            <person name="Giovannoni S."/>
            <person name="Vergin K."/>
            <person name="Ferriera S."/>
            <person name="Johnson J."/>
            <person name="Kravitz S."/>
            <person name="Beeson K."/>
            <person name="Sutton G."/>
            <person name="Rogers Y.-H."/>
            <person name="Friedman R."/>
            <person name="Frazier M."/>
            <person name="Venter J.C."/>
        </authorList>
    </citation>
    <scope>NUCLEOTIDE SEQUENCE [LARGE SCALE GENOMIC DNA]</scope>
    <source>
        <strain evidence="8 9">HTCC2181</strain>
    </source>
</reference>
<keyword evidence="6" id="KW-0560">Oxidoreductase</keyword>
<name>A0P7C1_9PROT</name>
<dbReference type="Gene3D" id="3.40.50.720">
    <property type="entry name" value="NAD(P)-binding Rossmann-like Domain"/>
    <property type="match status" value="1"/>
</dbReference>
<dbReference type="AlphaFoldDB" id="A0P7C1"/>
<dbReference type="PANTHER" id="PTHR10491">
    <property type="entry name" value="DTDP-4-DEHYDRORHAMNOSE REDUCTASE"/>
    <property type="match status" value="1"/>
</dbReference>
<dbReference type="InterPro" id="IPR036291">
    <property type="entry name" value="NAD(P)-bd_dom_sf"/>
</dbReference>
<accession>A0P7C1</accession>
<dbReference type="GO" id="GO:0005829">
    <property type="term" value="C:cytosol"/>
    <property type="evidence" value="ECO:0007669"/>
    <property type="project" value="TreeGrafter"/>
</dbReference>
<keyword evidence="9" id="KW-1185">Reference proteome</keyword>
<comment type="pathway">
    <text evidence="1 6">Carbohydrate biosynthesis; dTDP-L-rhamnose biosynthesis.</text>
</comment>
<protein>
    <recommendedName>
        <fullName evidence="4 6">dTDP-4-dehydrorhamnose reductase</fullName>
        <ecNumber evidence="3 6">1.1.1.133</ecNumber>
    </recommendedName>
</protein>
<comment type="similarity">
    <text evidence="2 6">Belongs to the dTDP-4-dehydrorhamnose reductase family.</text>
</comment>
<keyword evidence="6" id="KW-0521">NADP</keyword>
<evidence type="ECO:0000313" key="8">
    <source>
        <dbReference type="EMBL" id="EAV47431.1"/>
    </source>
</evidence>
<dbReference type="CDD" id="cd05254">
    <property type="entry name" value="dTDP_HR_like_SDR_e"/>
    <property type="match status" value="1"/>
</dbReference>
<evidence type="ECO:0000259" key="7">
    <source>
        <dbReference type="Pfam" id="PF04321"/>
    </source>
</evidence>
<evidence type="ECO:0000256" key="2">
    <source>
        <dbReference type="ARBA" id="ARBA00010944"/>
    </source>
</evidence>
<comment type="catalytic activity">
    <reaction evidence="5 6">
        <text>dTDP-beta-L-rhamnose + NADP(+) = dTDP-4-dehydro-beta-L-rhamnose + NADPH + H(+)</text>
        <dbReference type="Rhea" id="RHEA:21796"/>
        <dbReference type="ChEBI" id="CHEBI:15378"/>
        <dbReference type="ChEBI" id="CHEBI:57510"/>
        <dbReference type="ChEBI" id="CHEBI:57783"/>
        <dbReference type="ChEBI" id="CHEBI:58349"/>
        <dbReference type="ChEBI" id="CHEBI:62830"/>
        <dbReference type="EC" id="1.1.1.133"/>
    </reaction>
</comment>
<gene>
    <name evidence="8" type="ORF">MB2181_05120</name>
</gene>
<evidence type="ECO:0000256" key="6">
    <source>
        <dbReference type="RuleBase" id="RU364082"/>
    </source>
</evidence>
<dbReference type="PANTHER" id="PTHR10491:SF4">
    <property type="entry name" value="METHIONINE ADENOSYLTRANSFERASE 2 SUBUNIT BETA"/>
    <property type="match status" value="1"/>
</dbReference>
<proteinExistence type="inferred from homology"/>
<dbReference type="InterPro" id="IPR005913">
    <property type="entry name" value="dTDP_dehydrorham_reduct"/>
</dbReference>
<dbReference type="GO" id="GO:0019305">
    <property type="term" value="P:dTDP-rhamnose biosynthetic process"/>
    <property type="evidence" value="ECO:0007669"/>
    <property type="project" value="UniProtKB-UniPathway"/>
</dbReference>
<dbReference type="SUPFAM" id="SSF51735">
    <property type="entry name" value="NAD(P)-binding Rossmann-fold domains"/>
    <property type="match status" value="1"/>
</dbReference>
<evidence type="ECO:0000256" key="1">
    <source>
        <dbReference type="ARBA" id="ARBA00004781"/>
    </source>
</evidence>
<dbReference type="EC" id="1.1.1.133" evidence="3 6"/>
<feature type="domain" description="RmlD-like substrate binding" evidence="7">
    <location>
        <begin position="1"/>
        <end position="279"/>
    </location>
</feature>
<organism evidence="8 9">
    <name type="scientific">Methylophilales bacterium HTCC2181</name>
    <dbReference type="NCBI Taxonomy" id="383631"/>
    <lineage>
        <taxon>Bacteria</taxon>
        <taxon>Pseudomonadati</taxon>
        <taxon>Pseudomonadota</taxon>
        <taxon>Betaproteobacteria</taxon>
        <taxon>Nitrosomonadales</taxon>
        <taxon>OM43 clade</taxon>
    </lineage>
</organism>
<comment type="function">
    <text evidence="6">Catalyzes the reduction of dTDP-6-deoxy-L-lyxo-4-hexulose to yield dTDP-L-rhamnose.</text>
</comment>
<comment type="caution">
    <text evidence="8">The sequence shown here is derived from an EMBL/GenBank/DDBJ whole genome shotgun (WGS) entry which is preliminary data.</text>
</comment>
<sequence length="299" mass="34378">MKILITGINGQVGHALMQQLNDHELVGLTRKDCDLTEPDQIRKAIDHHQPDLIINPGAYTKVDQAEDEPKLAFLINRDAPKVMAEKAREYDIPFIHFSTDYVFDGEKKGAYKEDDPTNPLGVYGASKWAGEEAIQNVGGKFYIFRTSWVYSDRGHNFYLTMKRLSEKPDEIRVVSDQFGVPTSNFFIAKHTQNIMKQLNSKNTGIYHLVPDGQSSWCEFARQIITKTTPTFNLKNLLPINTDQYPTRAKRPRSSVLDNSKIKAVFMIKFDTWTMELKDYEAERHDRTTKKETATDYTVY</sequence>
<dbReference type="InterPro" id="IPR029903">
    <property type="entry name" value="RmlD-like-bd"/>
</dbReference>
<evidence type="ECO:0000256" key="4">
    <source>
        <dbReference type="ARBA" id="ARBA00017099"/>
    </source>
</evidence>
<evidence type="ECO:0000256" key="3">
    <source>
        <dbReference type="ARBA" id="ARBA00012929"/>
    </source>
</evidence>
<dbReference type="NCBIfam" id="TIGR01214">
    <property type="entry name" value="rmlD"/>
    <property type="match status" value="1"/>
</dbReference>
<dbReference type="Pfam" id="PF04321">
    <property type="entry name" value="RmlD_sub_bind"/>
    <property type="match status" value="1"/>
</dbReference>
<dbReference type="OrthoDB" id="9803892at2"/>
<evidence type="ECO:0000313" key="9">
    <source>
        <dbReference type="Proteomes" id="UP000054262"/>
    </source>
</evidence>
<comment type="cofactor">
    <cofactor evidence="6">
        <name>Mg(2+)</name>
        <dbReference type="ChEBI" id="CHEBI:18420"/>
    </cofactor>
    <text evidence="6">Binds 1 Mg(2+) ion per monomer.</text>
</comment>
<dbReference type="Proteomes" id="UP000054262">
    <property type="component" value="Unassembled WGS sequence"/>
</dbReference>
<evidence type="ECO:0000256" key="5">
    <source>
        <dbReference type="ARBA" id="ARBA00048200"/>
    </source>
</evidence>
<dbReference type="GO" id="GO:0008831">
    <property type="term" value="F:dTDP-4-dehydrorhamnose reductase activity"/>
    <property type="evidence" value="ECO:0007669"/>
    <property type="project" value="UniProtKB-EC"/>
</dbReference>
<dbReference type="UniPathway" id="UPA00124"/>